<feature type="binding site" evidence="6">
    <location>
        <position position="291"/>
    </location>
    <ligand>
        <name>Ca(2+)</name>
        <dbReference type="ChEBI" id="CHEBI:29108"/>
    </ligand>
</feature>
<evidence type="ECO:0000313" key="7">
    <source>
        <dbReference type="EMBL" id="KCZ88710.1"/>
    </source>
</evidence>
<dbReference type="Proteomes" id="UP000024816">
    <property type="component" value="Unassembled WGS sequence"/>
</dbReference>
<protein>
    <submittedName>
        <fullName evidence="7">Glutaryl-7-aminocephalosporanic-acid acylase</fullName>
    </submittedName>
</protein>
<dbReference type="Gene3D" id="1.10.439.10">
    <property type="entry name" value="Penicillin Amidohydrolase, domain 1"/>
    <property type="match status" value="1"/>
</dbReference>
<comment type="caution">
    <text evidence="7">The sequence shown here is derived from an EMBL/GenBank/DDBJ whole genome shotgun (WGS) entry which is preliminary data.</text>
</comment>
<evidence type="ECO:0000256" key="5">
    <source>
        <dbReference type="PIRSR" id="PIRSR001227-1"/>
    </source>
</evidence>
<dbReference type="InterPro" id="IPR043147">
    <property type="entry name" value="Penicillin_amidase_A-knob"/>
</dbReference>
<dbReference type="Gene3D" id="1.10.1400.10">
    <property type="match status" value="1"/>
</dbReference>
<comment type="similarity">
    <text evidence="1">Belongs to the peptidase S45 family.</text>
</comment>
<gene>
    <name evidence="7" type="ORF">HJA_10084</name>
</gene>
<dbReference type="SUPFAM" id="SSF56235">
    <property type="entry name" value="N-terminal nucleophile aminohydrolases (Ntn hydrolases)"/>
    <property type="match status" value="1"/>
</dbReference>
<dbReference type="CDD" id="cd01936">
    <property type="entry name" value="Ntn_CA"/>
    <property type="match status" value="1"/>
</dbReference>
<dbReference type="InterPro" id="IPR029055">
    <property type="entry name" value="Ntn_hydrolases_N"/>
</dbReference>
<keyword evidence="6" id="KW-0106">Calcium</keyword>
<feature type="active site" description="Nucleophile" evidence="5">
    <location>
        <position position="215"/>
    </location>
</feature>
<evidence type="ECO:0000256" key="6">
    <source>
        <dbReference type="PIRSR" id="PIRSR001227-2"/>
    </source>
</evidence>
<keyword evidence="6" id="KW-0479">Metal-binding</keyword>
<evidence type="ECO:0000256" key="2">
    <source>
        <dbReference type="ARBA" id="ARBA00022729"/>
    </source>
</evidence>
<keyword evidence="4" id="KW-0865">Zymogen</keyword>
<dbReference type="InterPro" id="IPR023343">
    <property type="entry name" value="Penicillin_amidase_dom1"/>
</dbReference>
<reference evidence="7 8" key="1">
    <citation type="journal article" date="2014" name="Antonie Van Leeuwenhoek">
        <title>Hyphomonas beringensis sp. nov. and Hyphomonas chukchiensis sp. nov., isolated from surface seawater of the Bering Sea and Chukchi Sea.</title>
        <authorList>
            <person name="Li C."/>
            <person name="Lai Q."/>
            <person name="Li G."/>
            <person name="Dong C."/>
            <person name="Wang J."/>
            <person name="Liao Y."/>
            <person name="Shao Z."/>
        </authorList>
    </citation>
    <scope>NUCLEOTIDE SEQUENCE [LARGE SCALE GENOMIC DNA]</scope>
    <source>
        <strain evidence="7 8">VP2</strain>
    </source>
</reference>
<dbReference type="PATRIC" id="fig|1280952.3.peg.2013"/>
<proteinExistence type="inferred from homology"/>
<dbReference type="AlphaFoldDB" id="A0A059FDI5"/>
<dbReference type="InterPro" id="IPR043146">
    <property type="entry name" value="Penicillin_amidase_N_B-knob"/>
</dbReference>
<evidence type="ECO:0000313" key="8">
    <source>
        <dbReference type="Proteomes" id="UP000024816"/>
    </source>
</evidence>
<organism evidence="7 8">
    <name type="scientific">Hyphomonas jannaschiana VP2</name>
    <dbReference type="NCBI Taxonomy" id="1280952"/>
    <lineage>
        <taxon>Bacteria</taxon>
        <taxon>Pseudomonadati</taxon>
        <taxon>Pseudomonadota</taxon>
        <taxon>Alphaproteobacteria</taxon>
        <taxon>Hyphomonadales</taxon>
        <taxon>Hyphomonadaceae</taxon>
        <taxon>Hyphomonas</taxon>
    </lineage>
</organism>
<evidence type="ECO:0000256" key="3">
    <source>
        <dbReference type="ARBA" id="ARBA00022801"/>
    </source>
</evidence>
<accession>A0A059FDI5</accession>
<comment type="cofactor">
    <cofactor evidence="6">
        <name>Ca(2+)</name>
        <dbReference type="ChEBI" id="CHEBI:29108"/>
    </cofactor>
    <text evidence="6">Binds 1 Ca(2+) ion per dimer.</text>
</comment>
<dbReference type="STRING" id="1280952.HJA_10084"/>
<dbReference type="Gene3D" id="2.30.120.10">
    <property type="match status" value="1"/>
</dbReference>
<dbReference type="Gene3D" id="3.60.20.10">
    <property type="entry name" value="Glutamine Phosphoribosylpyrophosphate, subunit 1, domain 1"/>
    <property type="match status" value="1"/>
</dbReference>
<dbReference type="EMBL" id="ARYJ01000005">
    <property type="protein sequence ID" value="KCZ88710.1"/>
    <property type="molecule type" value="Genomic_DNA"/>
</dbReference>
<dbReference type="PANTHER" id="PTHR34218:SF3">
    <property type="entry name" value="ACYL-HOMOSERINE LACTONE ACYLASE PVDQ"/>
    <property type="match status" value="1"/>
</dbReference>
<dbReference type="InterPro" id="IPR014395">
    <property type="entry name" value="Pen/GL7ACA/AHL_acylase"/>
</dbReference>
<keyword evidence="3" id="KW-0378">Hydrolase</keyword>
<sequence>MIRILSGLAGLAMVVLAGAGVVLWDPLPANPPPAVLAASADAYDAEILRDEYGVPHIRGKRDRDASFGLAYAHAEDDFETIQEVVAVTRGKLARYRGKDAAPADYLVSLLGVWDTIDARYETDIPDDVKAIAEAYAAGLNLYASQHPDETWTGLAPFTPQDIVAGFLFKTPFFYGLDETLTGLFSDDYTQSIALDPQGDRKAFLMAPKTLSERGSNAFAVSPARSGDGVTRLIINSHQPLTGPVAWYEAHIASDEGLDITGGIFPGTPVILHGFNHDIGWANTVSAQDLSDTYVLTRNPDNRNQYLLDGDWQDFETSTAILHVKLWGPFALKVKRPVLRSAHGPVIEAPTGTYAIRYAGMGEIRQLEQYYRLNRSTGLDSFLDAMSLNALPSINYVFADKDGNIGFIHNAQYPARDDAWDWSGDLPGDRSDLIWDGYRDWAAVPKLTNPVSGFVFNANNTPYSATDGPDNLAPEDFPQSMGLQTNQTNRALRIMELTDGTGPMDRARLLSIKFDTAYAEGSEARQVIETVLAQDWSDEPDMAEAAAFLAEWDFDMDMSSRHAALGGLTTLREITARYTHIPPPSPETAFREAVSWLMEHHGRIDPEWGEVNKLARGDQTWPISGGPDTLRAVYPAEIRDDGTLHMNAGDTWIALVEWDADGNQTARVIHPFGSATLDPNSSHYADQAELFAMENWRRAHLDWLEIAESATRRYHPGQSAD</sequence>
<evidence type="ECO:0000256" key="4">
    <source>
        <dbReference type="ARBA" id="ARBA00023145"/>
    </source>
</evidence>
<dbReference type="RefSeq" id="WP_035581595.1">
    <property type="nucleotide sequence ID" value="NZ_ARYJ01000005.1"/>
</dbReference>
<dbReference type="GO" id="GO:0017000">
    <property type="term" value="P:antibiotic biosynthetic process"/>
    <property type="evidence" value="ECO:0007669"/>
    <property type="project" value="InterPro"/>
</dbReference>
<dbReference type="OrthoDB" id="9760084at2"/>
<name>A0A059FDI5_9PROT</name>
<dbReference type="eggNOG" id="COG2366">
    <property type="taxonomic scope" value="Bacteria"/>
</dbReference>
<dbReference type="GO" id="GO:0046872">
    <property type="term" value="F:metal ion binding"/>
    <property type="evidence" value="ECO:0007669"/>
    <property type="project" value="UniProtKB-KW"/>
</dbReference>
<dbReference type="InterPro" id="IPR002692">
    <property type="entry name" value="S45"/>
</dbReference>
<dbReference type="PANTHER" id="PTHR34218">
    <property type="entry name" value="PEPTIDASE S45 PENICILLIN AMIDASE"/>
    <property type="match status" value="1"/>
</dbReference>
<feature type="binding site" evidence="6">
    <location>
        <position position="288"/>
    </location>
    <ligand>
        <name>Ca(2+)</name>
        <dbReference type="ChEBI" id="CHEBI:29108"/>
    </ligand>
</feature>
<evidence type="ECO:0000256" key="1">
    <source>
        <dbReference type="ARBA" id="ARBA00006586"/>
    </source>
</evidence>
<dbReference type="Pfam" id="PF01804">
    <property type="entry name" value="Penicil_amidase"/>
    <property type="match status" value="1"/>
</dbReference>
<dbReference type="MEROPS" id="S45.002"/>
<dbReference type="GO" id="GO:0016811">
    <property type="term" value="F:hydrolase activity, acting on carbon-nitrogen (but not peptide) bonds, in linear amides"/>
    <property type="evidence" value="ECO:0007669"/>
    <property type="project" value="InterPro"/>
</dbReference>
<keyword evidence="8" id="KW-1185">Reference proteome</keyword>
<keyword evidence="2" id="KW-0732">Signal</keyword>
<dbReference type="PIRSF" id="PIRSF001227">
    <property type="entry name" value="Pen_acylase"/>
    <property type="match status" value="1"/>
</dbReference>